<proteinExistence type="predicted"/>
<protein>
    <submittedName>
        <fullName evidence="1">Uncharacterized protein</fullName>
    </submittedName>
</protein>
<comment type="caution">
    <text evidence="1">The sequence shown here is derived from an EMBL/GenBank/DDBJ whole genome shotgun (WGS) entry which is preliminary data.</text>
</comment>
<dbReference type="EMBL" id="CM042890">
    <property type="protein sequence ID" value="KAI4311370.1"/>
    <property type="molecule type" value="Genomic_DNA"/>
</dbReference>
<accession>A0ACB9LJ50</accession>
<gene>
    <name evidence="1" type="ORF">MLD38_036273</name>
</gene>
<dbReference type="Proteomes" id="UP001057402">
    <property type="component" value="Chromosome 11"/>
</dbReference>
<evidence type="ECO:0000313" key="2">
    <source>
        <dbReference type="Proteomes" id="UP001057402"/>
    </source>
</evidence>
<organism evidence="1 2">
    <name type="scientific">Melastoma candidum</name>
    <dbReference type="NCBI Taxonomy" id="119954"/>
    <lineage>
        <taxon>Eukaryota</taxon>
        <taxon>Viridiplantae</taxon>
        <taxon>Streptophyta</taxon>
        <taxon>Embryophyta</taxon>
        <taxon>Tracheophyta</taxon>
        <taxon>Spermatophyta</taxon>
        <taxon>Magnoliopsida</taxon>
        <taxon>eudicotyledons</taxon>
        <taxon>Gunneridae</taxon>
        <taxon>Pentapetalae</taxon>
        <taxon>rosids</taxon>
        <taxon>malvids</taxon>
        <taxon>Myrtales</taxon>
        <taxon>Melastomataceae</taxon>
        <taxon>Melastomatoideae</taxon>
        <taxon>Melastomateae</taxon>
        <taxon>Melastoma</taxon>
    </lineage>
</organism>
<sequence>MKLDVQVEVVDKIKPSSPTLPHLRRHDFSFLDQIANPYFMPFILFYHNDSLTTLEKKLAQVKSSLSKALSIFYPLAGKMKSGQAHVDCNDRGIHYVEARANCLLSEVLEDREPELLKPLVPFGLCDVNDMAAGVQVTSFGCGGLAVCLCISHKVGDALSCILFLNCWAAISRGDEDCESFVPDFGSVKLFPAIELPDQEKDDISPIIKEGLVTKRFVFGPTTISSLRDKYANPERQIRPSRVEALKAFILQRHMETMQRTKYVLIEPVNLRQRTTPRLSFRHFGNIIVAIKNVMDLSDVGEREIVSQVRERIRGVDMGCVKQIQDTSEYLKQEEKITKESRKGNMLPILFTSLCRFPMYDADIGWGKPAWVSTVGMPHSHMVSFWDGKDGESIEVYVTLGAEDMSKFEKDKELLSYTSSR</sequence>
<name>A0ACB9LJ50_9MYRT</name>
<reference evidence="2" key="1">
    <citation type="journal article" date="2023" name="Front. Plant Sci.">
        <title>Chromosomal-level genome assembly of Melastoma candidum provides insights into trichome evolution.</title>
        <authorList>
            <person name="Zhong Y."/>
            <person name="Wu W."/>
            <person name="Sun C."/>
            <person name="Zou P."/>
            <person name="Liu Y."/>
            <person name="Dai S."/>
            <person name="Zhou R."/>
        </authorList>
    </citation>
    <scope>NUCLEOTIDE SEQUENCE [LARGE SCALE GENOMIC DNA]</scope>
</reference>
<evidence type="ECO:0000313" key="1">
    <source>
        <dbReference type="EMBL" id="KAI4311370.1"/>
    </source>
</evidence>
<keyword evidence="2" id="KW-1185">Reference proteome</keyword>